<evidence type="ECO:0000313" key="1">
    <source>
        <dbReference type="EMBL" id="VFK17350.1"/>
    </source>
</evidence>
<gene>
    <name evidence="1" type="ORF">BECKLFY1418C_GA0070996_10319</name>
</gene>
<accession>A0A450WJY8</accession>
<sequence length="65" mass="7489">MPTKERVYYAVIKDAQGKVIKEIEKPLTGNVLVERDGDRVTIRRESLFIKESYILGKDHLLETKG</sequence>
<reference evidence="1" key="1">
    <citation type="submission" date="2019-02" db="EMBL/GenBank/DDBJ databases">
        <authorList>
            <person name="Gruber-Vodicka R. H."/>
            <person name="Seah K. B. B."/>
        </authorList>
    </citation>
    <scope>NUCLEOTIDE SEQUENCE</scope>
    <source>
        <strain evidence="1">BECK_BY7</strain>
    </source>
</reference>
<proteinExistence type="predicted"/>
<protein>
    <submittedName>
        <fullName evidence="1">Uncharacterized protein</fullName>
    </submittedName>
</protein>
<name>A0A450WJY8_9GAMM</name>
<dbReference type="EMBL" id="CAADFN010000031">
    <property type="protein sequence ID" value="VFK17350.1"/>
    <property type="molecule type" value="Genomic_DNA"/>
</dbReference>
<dbReference type="AlphaFoldDB" id="A0A450WJY8"/>
<organism evidence="1">
    <name type="scientific">Candidatus Kentrum sp. LFY</name>
    <dbReference type="NCBI Taxonomy" id="2126342"/>
    <lineage>
        <taxon>Bacteria</taxon>
        <taxon>Pseudomonadati</taxon>
        <taxon>Pseudomonadota</taxon>
        <taxon>Gammaproteobacteria</taxon>
        <taxon>Candidatus Kentrum</taxon>
    </lineage>
</organism>